<dbReference type="Proteomes" id="UP000236738">
    <property type="component" value="Unassembled WGS sequence"/>
</dbReference>
<sequence length="689" mass="79360">MPHFWNNTNSVAVFPHELIPDYWKNQACLSVELSRNKNNSFGVKPLQRGGGKRKKLIIDFDTLPTHIQEDLGDPRKLDHNLLYFYKTDSVAVSFYTKFTRPDGSHLNPDEQQRYVTNASVLISILKLRAKHQAERIKMGMTLKGLNNFLCDESNSFNPVLLKKFSYSHNLPTHPTRFKEALNQFETEFKYNDQDWPFNFLSVVKDVEGKRKQNARIVDDLTECILNSLFANIPHKPTATEIYRAYEAFLNGYSEVYNEGTGEVYNPKDFPKLSESTVSLYLAKWENKAATHKLRSGDRQKYMGQYKPFHQLERPKFAGSLISIDDRNPPFKDLDGNRVWFYNCLDVASGCITAFVYGKTKDGIITDFYRQLIRNYTQWGINLPDGLEAESSLNSSFVNTFLQEGYMFQNVRIEANNARGKRIERDNGILRYNIEKKRTGWLARPHAKSESNQSGNSKVPMIPFENIVEGAIEDIFELNNSQHMSDNTKTRWEYFLEMQHPELKPTNWQAILPHLGYPQKSSCNTGYIKLQGKARAIAQNGKICLGEKLINVMKAIEGKEIDIFWLDDNEGNVLKALAYYQGRFICEVQEMPRYNRAVIERTDADEAARELQSSYVATVDGFIRSQEKSLMKINVFQHPKPAPENGFFIPGMKRNKFTPTDPETVETIDTDDEEKMASVPSVSWQNAFMK</sequence>
<evidence type="ECO:0000313" key="1">
    <source>
        <dbReference type="EMBL" id="SEG38633.1"/>
    </source>
</evidence>
<organism evidence="1 2">
    <name type="scientific">Halpernia humi</name>
    <dbReference type="NCBI Taxonomy" id="493375"/>
    <lineage>
        <taxon>Bacteria</taxon>
        <taxon>Pseudomonadati</taxon>
        <taxon>Bacteroidota</taxon>
        <taxon>Flavobacteriia</taxon>
        <taxon>Flavobacteriales</taxon>
        <taxon>Weeksellaceae</taxon>
        <taxon>Chryseobacterium group</taxon>
        <taxon>Halpernia</taxon>
    </lineage>
</organism>
<evidence type="ECO:0000313" key="2">
    <source>
        <dbReference type="Proteomes" id="UP000236738"/>
    </source>
</evidence>
<dbReference type="RefSeq" id="WP_103914029.1">
    <property type="nucleotide sequence ID" value="NZ_FNUS01000005.1"/>
</dbReference>
<dbReference type="EMBL" id="FNUS01000005">
    <property type="protein sequence ID" value="SEG38633.1"/>
    <property type="molecule type" value="Genomic_DNA"/>
</dbReference>
<accession>A0A1H5ZPZ3</accession>
<reference evidence="2" key="1">
    <citation type="submission" date="2016-10" db="EMBL/GenBank/DDBJ databases">
        <authorList>
            <person name="Varghese N."/>
            <person name="Submissions S."/>
        </authorList>
    </citation>
    <scope>NUCLEOTIDE SEQUENCE [LARGE SCALE GENOMIC DNA]</scope>
    <source>
        <strain evidence="2">DSM 21580</strain>
    </source>
</reference>
<name>A0A1H5ZPZ3_9FLAO</name>
<keyword evidence="2" id="KW-1185">Reference proteome</keyword>
<dbReference type="AlphaFoldDB" id="A0A1H5ZPZ3"/>
<dbReference type="OrthoDB" id="612554at2"/>
<protein>
    <submittedName>
        <fullName evidence="1">Uncharacterized protein</fullName>
    </submittedName>
</protein>
<proteinExistence type="predicted"/>
<gene>
    <name evidence="1" type="ORF">SAMN05421847_2149</name>
</gene>